<protein>
    <submittedName>
        <fullName evidence="1">Photorhabdus luminescens subsp. laumondii TTO1 complete genome segment 8/17</fullName>
    </submittedName>
</protein>
<organism evidence="1 2">
    <name type="scientific">Photorhabdus laumondii subsp. laumondii (strain DSM 15139 / CIP 105565 / TT01)</name>
    <name type="common">Photorhabdus luminescens subsp. laumondii</name>
    <dbReference type="NCBI Taxonomy" id="243265"/>
    <lineage>
        <taxon>Bacteria</taxon>
        <taxon>Pseudomonadati</taxon>
        <taxon>Pseudomonadota</taxon>
        <taxon>Gammaproteobacteria</taxon>
        <taxon>Enterobacterales</taxon>
        <taxon>Morganellaceae</taxon>
        <taxon>Photorhabdus</taxon>
    </lineage>
</organism>
<sequence length="72" mass="8485">MRYDRFSHWPRAKSESVKLGLVERKRSHIRNYVQRNKKLVIFTNPDLGNPVPRVATVPEINIKTTPVVKCWI</sequence>
<accession>Q7N4I3</accession>
<gene>
    <name evidence="1" type="ordered locus">plu2354</name>
</gene>
<name>Q7N4I3_PHOLL</name>
<dbReference type="EMBL" id="BX571866">
    <property type="protein sequence ID" value="CAE14647.1"/>
    <property type="molecule type" value="Genomic_DNA"/>
</dbReference>
<evidence type="ECO:0000313" key="2">
    <source>
        <dbReference type="Proteomes" id="UP000002514"/>
    </source>
</evidence>
<keyword evidence="2" id="KW-1185">Reference proteome</keyword>
<proteinExistence type="predicted"/>
<dbReference type="HOGENOM" id="CLU_2718824_0_0_6"/>
<dbReference type="AlphaFoldDB" id="Q7N4I3"/>
<evidence type="ECO:0000313" key="1">
    <source>
        <dbReference type="EMBL" id="CAE14647.1"/>
    </source>
</evidence>
<dbReference type="KEGG" id="plu:plu2354"/>
<dbReference type="Proteomes" id="UP000002514">
    <property type="component" value="Chromosome"/>
</dbReference>
<reference evidence="2" key="1">
    <citation type="journal article" date="2003" name="Nat. Biotechnol.">
        <title>The genome sequence of the entomopathogenic bacterium Photorhabdus luminescens.</title>
        <authorList>
            <person name="Duchaud E."/>
            <person name="Rusniok C."/>
            <person name="Frangeul L."/>
            <person name="Buchrieser C."/>
            <person name="Givaudan A."/>
            <person name="Taourit S."/>
            <person name="Bocs S."/>
            <person name="Boursaux-Eude C."/>
            <person name="Chandler M."/>
            <person name="Charles J.-F."/>
            <person name="Dassa E."/>
            <person name="Derose R."/>
            <person name="Derzelle S."/>
            <person name="Freyssinet G."/>
            <person name="Gaudriault S."/>
            <person name="Medigue C."/>
            <person name="Lanois A."/>
            <person name="Powell K."/>
            <person name="Siguier P."/>
            <person name="Vincent R."/>
            <person name="Wingate V."/>
            <person name="Zouine M."/>
            <person name="Glaser P."/>
            <person name="Boemare N."/>
            <person name="Danchin A."/>
            <person name="Kunst F."/>
        </authorList>
    </citation>
    <scope>NUCLEOTIDE SEQUENCE [LARGE SCALE GENOMIC DNA]</scope>
    <source>
        <strain evidence="2">DSM 15139 / CIP 105565 / TT01</strain>
    </source>
</reference>